<reference evidence="2" key="1">
    <citation type="journal article" date="2023" name="Nat. Plants">
        <title>Single-cell RNA sequencing provides a high-resolution roadmap for understanding the multicellular compartmentation of specialized metabolism.</title>
        <authorList>
            <person name="Sun S."/>
            <person name="Shen X."/>
            <person name="Li Y."/>
            <person name="Li Y."/>
            <person name="Wang S."/>
            <person name="Li R."/>
            <person name="Zhang H."/>
            <person name="Shen G."/>
            <person name="Guo B."/>
            <person name="Wei J."/>
            <person name="Xu J."/>
            <person name="St-Pierre B."/>
            <person name="Chen S."/>
            <person name="Sun C."/>
        </authorList>
    </citation>
    <scope>NUCLEOTIDE SEQUENCE [LARGE SCALE GENOMIC DNA]</scope>
</reference>
<keyword evidence="2" id="KW-1185">Reference proteome</keyword>
<evidence type="ECO:0000313" key="1">
    <source>
        <dbReference type="EMBL" id="KAI5671791.1"/>
    </source>
</evidence>
<gene>
    <name evidence="1" type="ORF">M9H77_12155</name>
</gene>
<accession>A0ACC0BGJ8</accession>
<sequence>MILENDFNIYGFIYIILHRWVKKFRLLGFIYVQKYPRIIAPEQHPCESTKPCFLIFANITTLLHKHVVNWRMGIFAENIHDLIRPVKQTNGLSIVNTYETPSNQGYSSGYDLVFGSEGLSDGVDDSDSREWIHLKRGIVPWRAWPNRSTWTPHHAMRWDGRLVESQEGLETKVGPMADLWLFGNRALVWCLDGIEYDMPEFDSDDLVVGSEPCASSLTVALSVSLHSGVEVVLMCLDSLRLPNCARNPHVGSSISFVKMTKERSPNLVQLNENTLAI</sequence>
<dbReference type="EMBL" id="CM044703">
    <property type="protein sequence ID" value="KAI5671791.1"/>
    <property type="molecule type" value="Genomic_DNA"/>
</dbReference>
<comment type="caution">
    <text evidence="1">The sequence shown here is derived from an EMBL/GenBank/DDBJ whole genome shotgun (WGS) entry which is preliminary data.</text>
</comment>
<name>A0ACC0BGJ8_CATRO</name>
<proteinExistence type="predicted"/>
<organism evidence="1 2">
    <name type="scientific">Catharanthus roseus</name>
    <name type="common">Madagascar periwinkle</name>
    <name type="synonym">Vinca rosea</name>
    <dbReference type="NCBI Taxonomy" id="4058"/>
    <lineage>
        <taxon>Eukaryota</taxon>
        <taxon>Viridiplantae</taxon>
        <taxon>Streptophyta</taxon>
        <taxon>Embryophyta</taxon>
        <taxon>Tracheophyta</taxon>
        <taxon>Spermatophyta</taxon>
        <taxon>Magnoliopsida</taxon>
        <taxon>eudicotyledons</taxon>
        <taxon>Gunneridae</taxon>
        <taxon>Pentapetalae</taxon>
        <taxon>asterids</taxon>
        <taxon>lamiids</taxon>
        <taxon>Gentianales</taxon>
        <taxon>Apocynaceae</taxon>
        <taxon>Rauvolfioideae</taxon>
        <taxon>Vinceae</taxon>
        <taxon>Catharanthinae</taxon>
        <taxon>Catharanthus</taxon>
    </lineage>
</organism>
<evidence type="ECO:0000313" key="2">
    <source>
        <dbReference type="Proteomes" id="UP001060085"/>
    </source>
</evidence>
<dbReference type="Proteomes" id="UP001060085">
    <property type="component" value="Linkage Group LG03"/>
</dbReference>
<protein>
    <submittedName>
        <fullName evidence="1">Uncharacterized protein</fullName>
    </submittedName>
</protein>